<dbReference type="InterPro" id="IPR010390">
    <property type="entry name" value="ABC-2_transporter-like"/>
</dbReference>
<keyword evidence="1" id="KW-0812">Transmembrane</keyword>
<feature type="transmembrane region" description="Helical" evidence="1">
    <location>
        <begin position="69"/>
        <end position="89"/>
    </location>
</feature>
<evidence type="ECO:0000313" key="3">
    <source>
        <dbReference type="Proteomes" id="UP000540656"/>
    </source>
</evidence>
<keyword evidence="3" id="KW-1185">Reference proteome</keyword>
<keyword evidence="1" id="KW-0472">Membrane</keyword>
<feature type="transmembrane region" description="Helical" evidence="1">
    <location>
        <begin position="128"/>
        <end position="144"/>
    </location>
</feature>
<comment type="caution">
    <text evidence="2">The sequence shown here is derived from an EMBL/GenBank/DDBJ whole genome shotgun (WGS) entry which is preliminary data.</text>
</comment>
<gene>
    <name evidence="2" type="ORF">BJ980_000633</name>
</gene>
<dbReference type="EMBL" id="JACCAA010000001">
    <property type="protein sequence ID" value="NYG57710.1"/>
    <property type="molecule type" value="Genomic_DNA"/>
</dbReference>
<dbReference type="Proteomes" id="UP000540656">
    <property type="component" value="Unassembled WGS sequence"/>
</dbReference>
<evidence type="ECO:0000313" key="2">
    <source>
        <dbReference type="EMBL" id="NYG57710.1"/>
    </source>
</evidence>
<feature type="transmembrane region" description="Helical" evidence="1">
    <location>
        <begin position="30"/>
        <end position="54"/>
    </location>
</feature>
<protein>
    <submittedName>
        <fullName evidence="2">ABC-2 type transport system permease protein</fullName>
    </submittedName>
</protein>
<keyword evidence="1" id="KW-1133">Transmembrane helix</keyword>
<feature type="transmembrane region" description="Helical" evidence="1">
    <location>
        <begin position="197"/>
        <end position="219"/>
    </location>
</feature>
<dbReference type="PANTHER" id="PTHR36833">
    <property type="entry name" value="SLR0610 PROTEIN-RELATED"/>
    <property type="match status" value="1"/>
</dbReference>
<reference evidence="2 3" key="1">
    <citation type="submission" date="2020-07" db="EMBL/GenBank/DDBJ databases">
        <title>Sequencing the genomes of 1000 actinobacteria strains.</title>
        <authorList>
            <person name="Klenk H.-P."/>
        </authorList>
    </citation>
    <scope>NUCLEOTIDE SEQUENCE [LARGE SCALE GENOMIC DNA]</scope>
    <source>
        <strain evidence="2 3">DSM 23819</strain>
    </source>
</reference>
<dbReference type="RefSeq" id="WP_343047666.1">
    <property type="nucleotide sequence ID" value="NZ_JACCAA010000001.1"/>
</dbReference>
<proteinExistence type="predicted"/>
<feature type="transmembrane region" description="Helical" evidence="1">
    <location>
        <begin position="150"/>
        <end position="176"/>
    </location>
</feature>
<dbReference type="PANTHER" id="PTHR36833:SF1">
    <property type="entry name" value="INTEGRAL MEMBRANE TRANSPORT PROTEIN"/>
    <property type="match status" value="1"/>
</dbReference>
<sequence length="271" mass="30384">MVDRTQVVDGWSGYWRIAGMWIRASMTYRVSFWLLTASAFVIGALDFIGIWILFHTIDSMGGFTLREVGFLYGATGLGLAFADMFVGRIERLGQMIRMGDLDTMMVRPVPLLAQVCSNEFALRRLSRILLCVLVLAWASAYVEWSPLRVLVAVGMVVGGAAIYCSIFIVLACIQFWTADGVEFANAFTYGGNTITQYPLAIFPGEVLKALTFVVPLAFVNWYPALFILGRDDPFSMPEWFSFLTLLIGALMLWITTLVWRFGVRHYRSTGS</sequence>
<evidence type="ECO:0000256" key="1">
    <source>
        <dbReference type="SAM" id="Phobius"/>
    </source>
</evidence>
<feature type="transmembrane region" description="Helical" evidence="1">
    <location>
        <begin position="239"/>
        <end position="259"/>
    </location>
</feature>
<organism evidence="2 3">
    <name type="scientific">Nocardioides daedukensis</name>
    <dbReference type="NCBI Taxonomy" id="634462"/>
    <lineage>
        <taxon>Bacteria</taxon>
        <taxon>Bacillati</taxon>
        <taxon>Actinomycetota</taxon>
        <taxon>Actinomycetes</taxon>
        <taxon>Propionibacteriales</taxon>
        <taxon>Nocardioidaceae</taxon>
        <taxon>Nocardioides</taxon>
    </lineage>
</organism>
<accession>A0A7Y9S1D4</accession>
<dbReference type="AlphaFoldDB" id="A0A7Y9S1D4"/>
<name>A0A7Y9S1D4_9ACTN</name>
<dbReference type="Pfam" id="PF06182">
    <property type="entry name" value="ABC2_membrane_6"/>
    <property type="match status" value="1"/>
</dbReference>